<dbReference type="SUPFAM" id="SSF55874">
    <property type="entry name" value="ATPase domain of HSP90 chaperone/DNA topoisomerase II/histidine kinase"/>
    <property type="match status" value="1"/>
</dbReference>
<dbReference type="InterPro" id="IPR036890">
    <property type="entry name" value="HATPase_C_sf"/>
</dbReference>
<keyword evidence="3" id="KW-0597">Phosphoprotein</keyword>
<name>A0A7Y2P0L8_9BURK</name>
<dbReference type="SMART" id="SM00387">
    <property type="entry name" value="HATPase_c"/>
    <property type="match status" value="1"/>
</dbReference>
<dbReference type="RefSeq" id="WP_171085921.1">
    <property type="nucleotide sequence ID" value="NZ_JABAIV010000005.1"/>
</dbReference>
<dbReference type="GO" id="GO:0000155">
    <property type="term" value="F:phosphorelay sensor kinase activity"/>
    <property type="evidence" value="ECO:0007669"/>
    <property type="project" value="InterPro"/>
</dbReference>
<gene>
    <name evidence="10" type="ORF">HGB41_15315</name>
</gene>
<dbReference type="SMART" id="SM00388">
    <property type="entry name" value="HisKA"/>
    <property type="match status" value="1"/>
</dbReference>
<dbReference type="InterPro" id="IPR005467">
    <property type="entry name" value="His_kinase_dom"/>
</dbReference>
<dbReference type="GO" id="GO:0030295">
    <property type="term" value="F:protein kinase activator activity"/>
    <property type="evidence" value="ECO:0007669"/>
    <property type="project" value="TreeGrafter"/>
</dbReference>
<protein>
    <recommendedName>
        <fullName evidence="2">histidine kinase</fullName>
        <ecNumber evidence="2">2.7.13.3</ecNumber>
    </recommendedName>
</protein>
<sequence length="381" mass="41384">MNANLTGHLSPIDPDLSPVTRAMVALRTPLIEAWMEEVRGHVPQAKELALPILENTIPAYFDTLAALLTPGHSARVVTDLGAVASEHGGERARMTMYDATAVIHEMQIFRDVLFRELEHHGVALEDTQRATLSAHIDATIRESANAFIVVQAALREQFVASMAHDLRTPLSTAQMAAEMIGHTSGDATVRRYAEKIVASTQRMDGMTRELLNGIAFCKTGPVRLTLAQMDMVELVREVAQSAEIFHPVEVDIGPEAVEGWWCREAVQRTIENLVNNAIKYGARDAAIRLVVSTTVERVQVMVHNQGAPIAPEDSESIFQLYRRAGNQGLGEGWGVGLPYVRRVAEAHGGSVLMSSSAEDGTAFVIDLPIDARPFAGAPTAA</sequence>
<dbReference type="Proteomes" id="UP000533905">
    <property type="component" value="Unassembled WGS sequence"/>
</dbReference>
<keyword evidence="8" id="KW-0902">Two-component regulatory system</keyword>
<evidence type="ECO:0000313" key="11">
    <source>
        <dbReference type="Proteomes" id="UP000533905"/>
    </source>
</evidence>
<dbReference type="InterPro" id="IPR003661">
    <property type="entry name" value="HisK_dim/P_dom"/>
</dbReference>
<proteinExistence type="predicted"/>
<dbReference type="PRINTS" id="PR00344">
    <property type="entry name" value="BCTRLSENSOR"/>
</dbReference>
<dbReference type="Pfam" id="PF00512">
    <property type="entry name" value="HisKA"/>
    <property type="match status" value="1"/>
</dbReference>
<keyword evidence="6 10" id="KW-0418">Kinase</keyword>
<evidence type="ECO:0000256" key="3">
    <source>
        <dbReference type="ARBA" id="ARBA00022553"/>
    </source>
</evidence>
<evidence type="ECO:0000313" key="10">
    <source>
        <dbReference type="EMBL" id="NNG24358.1"/>
    </source>
</evidence>
<accession>A0A7Y2P0L8</accession>
<dbReference type="PANTHER" id="PTHR42878:SF7">
    <property type="entry name" value="SENSOR HISTIDINE KINASE GLRK"/>
    <property type="match status" value="1"/>
</dbReference>
<comment type="catalytic activity">
    <reaction evidence="1">
        <text>ATP + protein L-histidine = ADP + protein N-phospho-L-histidine.</text>
        <dbReference type="EC" id="2.7.13.3"/>
    </reaction>
</comment>
<dbReference type="PANTHER" id="PTHR42878">
    <property type="entry name" value="TWO-COMPONENT HISTIDINE KINASE"/>
    <property type="match status" value="1"/>
</dbReference>
<dbReference type="InterPro" id="IPR004358">
    <property type="entry name" value="Sig_transdc_His_kin-like_C"/>
</dbReference>
<evidence type="ECO:0000259" key="9">
    <source>
        <dbReference type="PROSITE" id="PS50109"/>
    </source>
</evidence>
<evidence type="ECO:0000256" key="5">
    <source>
        <dbReference type="ARBA" id="ARBA00022741"/>
    </source>
</evidence>
<reference evidence="10 11" key="1">
    <citation type="submission" date="2020-04" db="EMBL/GenBank/DDBJ databases">
        <title>Massilia sp. nov., a cold adapted bacteria isolated from Arctic soil.</title>
        <authorList>
            <person name="Son J."/>
            <person name="Ka J.-O."/>
        </authorList>
    </citation>
    <scope>NUCLEOTIDE SEQUENCE [LARGE SCALE GENOMIC DNA]</scope>
    <source>
        <strain evidence="10 11">ML15P13</strain>
    </source>
</reference>
<keyword evidence="5" id="KW-0547">Nucleotide-binding</keyword>
<dbReference type="EC" id="2.7.13.3" evidence="2"/>
<dbReference type="Gene3D" id="3.30.565.10">
    <property type="entry name" value="Histidine kinase-like ATPase, C-terminal domain"/>
    <property type="match status" value="1"/>
</dbReference>
<dbReference type="InterPro" id="IPR036097">
    <property type="entry name" value="HisK_dim/P_sf"/>
</dbReference>
<dbReference type="Pfam" id="PF02518">
    <property type="entry name" value="HATPase_c"/>
    <property type="match status" value="1"/>
</dbReference>
<dbReference type="Gene3D" id="1.10.287.130">
    <property type="match status" value="1"/>
</dbReference>
<evidence type="ECO:0000256" key="7">
    <source>
        <dbReference type="ARBA" id="ARBA00022840"/>
    </source>
</evidence>
<evidence type="ECO:0000256" key="1">
    <source>
        <dbReference type="ARBA" id="ARBA00000085"/>
    </source>
</evidence>
<keyword evidence="4" id="KW-0808">Transferase</keyword>
<evidence type="ECO:0000256" key="4">
    <source>
        <dbReference type="ARBA" id="ARBA00022679"/>
    </source>
</evidence>
<dbReference type="SUPFAM" id="SSF47384">
    <property type="entry name" value="Homodimeric domain of signal transducing histidine kinase"/>
    <property type="match status" value="1"/>
</dbReference>
<keyword evidence="11" id="KW-1185">Reference proteome</keyword>
<keyword evidence="7" id="KW-0067">ATP-binding</keyword>
<dbReference type="AlphaFoldDB" id="A0A7Y2P0L8"/>
<dbReference type="CDD" id="cd00082">
    <property type="entry name" value="HisKA"/>
    <property type="match status" value="1"/>
</dbReference>
<dbReference type="EMBL" id="JABAIV010000005">
    <property type="protein sequence ID" value="NNG24358.1"/>
    <property type="molecule type" value="Genomic_DNA"/>
</dbReference>
<dbReference type="PROSITE" id="PS50109">
    <property type="entry name" value="HIS_KIN"/>
    <property type="match status" value="1"/>
</dbReference>
<dbReference type="InterPro" id="IPR003594">
    <property type="entry name" value="HATPase_dom"/>
</dbReference>
<dbReference type="GO" id="GO:0005524">
    <property type="term" value="F:ATP binding"/>
    <property type="evidence" value="ECO:0007669"/>
    <property type="project" value="UniProtKB-KW"/>
</dbReference>
<evidence type="ECO:0000256" key="2">
    <source>
        <dbReference type="ARBA" id="ARBA00012438"/>
    </source>
</evidence>
<dbReference type="GO" id="GO:0000156">
    <property type="term" value="F:phosphorelay response regulator activity"/>
    <property type="evidence" value="ECO:0007669"/>
    <property type="project" value="TreeGrafter"/>
</dbReference>
<feature type="domain" description="Histidine kinase" evidence="9">
    <location>
        <begin position="161"/>
        <end position="371"/>
    </location>
</feature>
<evidence type="ECO:0000256" key="8">
    <source>
        <dbReference type="ARBA" id="ARBA00023012"/>
    </source>
</evidence>
<organism evidence="10 11">
    <name type="scientific">Telluria aromaticivorans</name>
    <dbReference type="NCBI Taxonomy" id="2725995"/>
    <lineage>
        <taxon>Bacteria</taxon>
        <taxon>Pseudomonadati</taxon>
        <taxon>Pseudomonadota</taxon>
        <taxon>Betaproteobacteria</taxon>
        <taxon>Burkholderiales</taxon>
        <taxon>Oxalobacteraceae</taxon>
        <taxon>Telluria group</taxon>
        <taxon>Telluria</taxon>
    </lineage>
</organism>
<dbReference type="InterPro" id="IPR050351">
    <property type="entry name" value="BphY/WalK/GraS-like"/>
</dbReference>
<dbReference type="GO" id="GO:0007234">
    <property type="term" value="P:osmosensory signaling via phosphorelay pathway"/>
    <property type="evidence" value="ECO:0007669"/>
    <property type="project" value="TreeGrafter"/>
</dbReference>
<evidence type="ECO:0000256" key="6">
    <source>
        <dbReference type="ARBA" id="ARBA00022777"/>
    </source>
</evidence>
<comment type="caution">
    <text evidence="10">The sequence shown here is derived from an EMBL/GenBank/DDBJ whole genome shotgun (WGS) entry which is preliminary data.</text>
</comment>